<keyword evidence="3" id="KW-1185">Reference proteome</keyword>
<reference evidence="2" key="1">
    <citation type="submission" date="2022-10" db="EMBL/GenBank/DDBJ databases">
        <title>Tapping the CABI collections for fungal endophytes: first genome assemblies for Collariella, Neodidymelliopsis, Ascochyta clinopodiicola, Didymella pomorum, Didymosphaeria variabile, Neocosmospora piperis and Neocucurbitaria cava.</title>
        <authorList>
            <person name="Hill R."/>
        </authorList>
    </citation>
    <scope>NUCLEOTIDE SEQUENCE</scope>
    <source>
        <strain evidence="2">IMI 355091</strain>
    </source>
</reference>
<dbReference type="AlphaFoldDB" id="A0A9W8ZDQ1"/>
<evidence type="ECO:0000313" key="2">
    <source>
        <dbReference type="EMBL" id="KAJ4404274.1"/>
    </source>
</evidence>
<dbReference type="OrthoDB" id="5416609at2759"/>
<name>A0A9W8ZDQ1_9PLEO</name>
<comment type="caution">
    <text evidence="2">The sequence shown here is derived from an EMBL/GenBank/DDBJ whole genome shotgun (WGS) entry which is preliminary data.</text>
</comment>
<evidence type="ECO:0000259" key="1">
    <source>
        <dbReference type="Pfam" id="PF14681"/>
    </source>
</evidence>
<dbReference type="Gene3D" id="3.40.50.2020">
    <property type="match status" value="1"/>
</dbReference>
<dbReference type="SUPFAM" id="SSF53271">
    <property type="entry name" value="PRTase-like"/>
    <property type="match status" value="1"/>
</dbReference>
<dbReference type="InterPro" id="IPR000836">
    <property type="entry name" value="PRTase_dom"/>
</dbReference>
<organism evidence="2 3">
    <name type="scientific">Didymella pomorum</name>
    <dbReference type="NCBI Taxonomy" id="749634"/>
    <lineage>
        <taxon>Eukaryota</taxon>
        <taxon>Fungi</taxon>
        <taxon>Dikarya</taxon>
        <taxon>Ascomycota</taxon>
        <taxon>Pezizomycotina</taxon>
        <taxon>Dothideomycetes</taxon>
        <taxon>Pleosporomycetidae</taxon>
        <taxon>Pleosporales</taxon>
        <taxon>Pleosporineae</taxon>
        <taxon>Didymellaceae</taxon>
        <taxon>Didymella</taxon>
    </lineage>
</organism>
<dbReference type="CDD" id="cd06223">
    <property type="entry name" value="PRTases_typeI"/>
    <property type="match status" value="1"/>
</dbReference>
<sequence length="151" mass="16689">MRGGEPMAFGVSKALKQAAFVHSKSFNDIDEGHFEGKKTLLLNDPVVDTGKSIVKYLVPLREKLPAVRIVVVAGVMQEEAVKDTREGTFGHHLRNDPNLMHVALRSSARSFEGNETTDTGIICLIEQTYRASLGRASAGLRMRRGIQRQKD</sequence>
<evidence type="ECO:0000313" key="3">
    <source>
        <dbReference type="Proteomes" id="UP001140510"/>
    </source>
</evidence>
<proteinExistence type="predicted"/>
<dbReference type="Proteomes" id="UP001140510">
    <property type="component" value="Unassembled WGS sequence"/>
</dbReference>
<protein>
    <recommendedName>
        <fullName evidence="1">Phosphoribosyltransferase domain-containing protein</fullName>
    </recommendedName>
</protein>
<dbReference type="InterPro" id="IPR029057">
    <property type="entry name" value="PRTase-like"/>
</dbReference>
<gene>
    <name evidence="2" type="ORF">N0V91_005967</name>
</gene>
<accession>A0A9W8ZDQ1</accession>
<dbReference type="EMBL" id="JAPEVA010000044">
    <property type="protein sequence ID" value="KAJ4404274.1"/>
    <property type="molecule type" value="Genomic_DNA"/>
</dbReference>
<dbReference type="Pfam" id="PF14681">
    <property type="entry name" value="UPRTase"/>
    <property type="match status" value="1"/>
</dbReference>
<feature type="domain" description="Phosphoribosyltransferase" evidence="1">
    <location>
        <begin position="1"/>
        <end position="84"/>
    </location>
</feature>